<reference evidence="1 2" key="1">
    <citation type="submission" date="2016-10" db="EMBL/GenBank/DDBJ databases">
        <authorList>
            <person name="de Groot N.N."/>
        </authorList>
    </citation>
    <scope>NUCLEOTIDE SEQUENCE [LARGE SCALE GENOMIC DNA]</scope>
    <source>
        <strain evidence="1 2">DSM 10495</strain>
    </source>
</reference>
<organism evidence="1 2">
    <name type="scientific">Arthrobacter woluwensis</name>
    <dbReference type="NCBI Taxonomy" id="156980"/>
    <lineage>
        <taxon>Bacteria</taxon>
        <taxon>Bacillati</taxon>
        <taxon>Actinomycetota</taxon>
        <taxon>Actinomycetes</taxon>
        <taxon>Micrococcales</taxon>
        <taxon>Micrococcaceae</taxon>
        <taxon>Arthrobacter</taxon>
    </lineage>
</organism>
<name>A0A1H4R8K4_9MICC</name>
<dbReference type="AlphaFoldDB" id="A0A1H4R8K4"/>
<dbReference type="RefSeq" id="WP_066215669.1">
    <property type="nucleotide sequence ID" value="NZ_FNSN01000003.1"/>
</dbReference>
<protein>
    <submittedName>
        <fullName evidence="1">Uncharacterized protein</fullName>
    </submittedName>
</protein>
<sequence>MGTEHEEVGDVDGVPLRVPVDDGYRTCAACGGDCEPGVEFGSNEHKARVAFVCPEHGPQSLIDPFEDLR</sequence>
<evidence type="ECO:0000313" key="1">
    <source>
        <dbReference type="EMBL" id="SEC28229.1"/>
    </source>
</evidence>
<dbReference type="EMBL" id="FNSN01000003">
    <property type="protein sequence ID" value="SEC28229.1"/>
    <property type="molecule type" value="Genomic_DNA"/>
</dbReference>
<evidence type="ECO:0000313" key="2">
    <source>
        <dbReference type="Proteomes" id="UP000182652"/>
    </source>
</evidence>
<gene>
    <name evidence="1" type="ORF">SAMN04489745_2490</name>
</gene>
<accession>A0A1H4R8K4</accession>
<proteinExistence type="predicted"/>
<keyword evidence="2" id="KW-1185">Reference proteome</keyword>
<dbReference type="Proteomes" id="UP000182652">
    <property type="component" value="Unassembled WGS sequence"/>
</dbReference>
<dbReference type="STRING" id="156980.SAMN04489745_2490"/>